<dbReference type="Proteomes" id="UP000186895">
    <property type="component" value="Unassembled WGS sequence"/>
</dbReference>
<accession>A0A1N6PCL7</accession>
<keyword evidence="2" id="KW-0732">Signal</keyword>
<dbReference type="eggNOG" id="ENOG502ZQJ4">
    <property type="taxonomic scope" value="Bacteria"/>
</dbReference>
<protein>
    <recommendedName>
        <fullName evidence="5">CG2 omega domain protein</fullName>
    </recommendedName>
</protein>
<evidence type="ECO:0000313" key="4">
    <source>
        <dbReference type="Proteomes" id="UP000186895"/>
    </source>
</evidence>
<evidence type="ECO:0000256" key="1">
    <source>
        <dbReference type="SAM" id="MobiDB-lite"/>
    </source>
</evidence>
<proteinExistence type="predicted"/>
<evidence type="ECO:0008006" key="5">
    <source>
        <dbReference type="Google" id="ProtNLM"/>
    </source>
</evidence>
<feature type="compositionally biased region" description="Basic and acidic residues" evidence="1">
    <location>
        <begin position="49"/>
        <end position="67"/>
    </location>
</feature>
<feature type="region of interest" description="Disordered" evidence="1">
    <location>
        <begin position="49"/>
        <end position="85"/>
    </location>
</feature>
<dbReference type="AlphaFoldDB" id="A0A1N6PCL7"/>
<evidence type="ECO:0000256" key="2">
    <source>
        <dbReference type="SAM" id="SignalP"/>
    </source>
</evidence>
<sequence length="85" mass="9590">MMKKILLTATFMLVPFSIAQAEITVSTDNIEISKDCIKLEGENVTVKSDDCRSDKFDKDKHENRSIHGDNNPGKGHDKDKPKKDK</sequence>
<gene>
    <name evidence="3" type="ORF">SAMN05421647_101939</name>
</gene>
<feature type="chain" id="PRO_5013246914" description="CG2 omega domain protein" evidence="2">
    <location>
        <begin position="22"/>
        <end position="85"/>
    </location>
</feature>
<dbReference type="STRING" id="49186.SAMN05421647_101939"/>
<feature type="compositionally biased region" description="Basic and acidic residues" evidence="1">
    <location>
        <begin position="74"/>
        <end position="85"/>
    </location>
</feature>
<name>A0A1N6PCL7_9GAMM</name>
<feature type="signal peptide" evidence="2">
    <location>
        <begin position="1"/>
        <end position="21"/>
    </location>
</feature>
<keyword evidence="4" id="KW-1185">Reference proteome</keyword>
<evidence type="ECO:0000313" key="3">
    <source>
        <dbReference type="EMBL" id="SIQ01999.1"/>
    </source>
</evidence>
<dbReference type="EMBL" id="FTMN01000001">
    <property type="protein sequence ID" value="SIQ01999.1"/>
    <property type="molecule type" value="Genomic_DNA"/>
</dbReference>
<organism evidence="3 4">
    <name type="scientific">Marinobacterium stanieri</name>
    <dbReference type="NCBI Taxonomy" id="49186"/>
    <lineage>
        <taxon>Bacteria</taxon>
        <taxon>Pseudomonadati</taxon>
        <taxon>Pseudomonadota</taxon>
        <taxon>Gammaproteobacteria</taxon>
        <taxon>Oceanospirillales</taxon>
        <taxon>Oceanospirillaceae</taxon>
        <taxon>Marinobacterium</taxon>
    </lineage>
</organism>
<reference evidence="3 4" key="1">
    <citation type="submission" date="2017-01" db="EMBL/GenBank/DDBJ databases">
        <authorList>
            <person name="Mah S.A."/>
            <person name="Swanson W.J."/>
            <person name="Moy G.W."/>
            <person name="Vacquier V.D."/>
        </authorList>
    </citation>
    <scope>NUCLEOTIDE SEQUENCE [LARGE SCALE GENOMIC DNA]</scope>
    <source>
        <strain evidence="3 4">DSM 7027</strain>
    </source>
</reference>
<dbReference type="RefSeq" id="WP_083702928.1">
    <property type="nucleotide sequence ID" value="NZ_FTMN01000001.1"/>
</dbReference>